<feature type="domain" description="HTH tetR-type" evidence="3">
    <location>
        <begin position="11"/>
        <end position="71"/>
    </location>
</feature>
<dbReference type="InterPro" id="IPR009057">
    <property type="entry name" value="Homeodomain-like_sf"/>
</dbReference>
<proteinExistence type="predicted"/>
<accession>A0AAF1BQZ0</accession>
<protein>
    <submittedName>
        <fullName evidence="4">TetR-like C-terminal domain-containing protein</fullName>
    </submittedName>
</protein>
<keyword evidence="1 2" id="KW-0238">DNA-binding</keyword>
<reference evidence="5" key="1">
    <citation type="submission" date="2017-09" db="EMBL/GenBank/DDBJ databases">
        <title>Bacterial strain isolated from the female urinary microbiota.</title>
        <authorList>
            <person name="Thomas-White K."/>
            <person name="Kumar N."/>
            <person name="Forster S."/>
            <person name="Putonti C."/>
            <person name="Lawley T."/>
            <person name="Wolfe A.J."/>
        </authorList>
    </citation>
    <scope>NUCLEOTIDE SEQUENCE [LARGE SCALE GENOMIC DNA]</scope>
    <source>
        <strain evidence="5">UMB0959</strain>
    </source>
</reference>
<gene>
    <name evidence="4" type="ORF">CJ229_005350</name>
</gene>
<dbReference type="Gene3D" id="1.10.357.10">
    <property type="entry name" value="Tetracycline Repressor, domain 2"/>
    <property type="match status" value="1"/>
</dbReference>
<keyword evidence="5" id="KW-1185">Reference proteome</keyword>
<dbReference type="AlphaFoldDB" id="A0AAF1BQZ0"/>
<dbReference type="InterPro" id="IPR050624">
    <property type="entry name" value="HTH-type_Tx_Regulator"/>
</dbReference>
<name>A0AAF1BQZ0_9STAP</name>
<sequence>MENKERDLRVERTKESIKNSFLELMKEKEFEKITVKDITTRARINRGTFYIHYLDKYDLMKQMQEKVIEEMTQAERNNILDIANKKDTMTHPINGVIAVFKYVETNEKIFSAMLGQQGDLSFQSTIKDFMWKKFFNEQSDLLFDENESLVPKNILIAYISSAHLGVIQQWLNSGMKKSPEKMAKILFKISIEGPFAAAGLKKELFEELLKDE</sequence>
<dbReference type="Pfam" id="PF00440">
    <property type="entry name" value="TetR_N"/>
    <property type="match status" value="1"/>
</dbReference>
<evidence type="ECO:0000256" key="1">
    <source>
        <dbReference type="ARBA" id="ARBA00023125"/>
    </source>
</evidence>
<dbReference type="InterPro" id="IPR001647">
    <property type="entry name" value="HTH_TetR"/>
</dbReference>
<dbReference type="PANTHER" id="PTHR43479:SF7">
    <property type="entry name" value="TETR-FAMILY TRANSCRIPTIONAL REGULATOR"/>
    <property type="match status" value="1"/>
</dbReference>
<evidence type="ECO:0000256" key="2">
    <source>
        <dbReference type="PROSITE-ProRule" id="PRU00335"/>
    </source>
</evidence>
<evidence type="ECO:0000313" key="4">
    <source>
        <dbReference type="EMBL" id="WOS95528.1"/>
    </source>
</evidence>
<reference evidence="4 5" key="2">
    <citation type="submission" date="2023-10" db="EMBL/GenBank/DDBJ databases">
        <authorList>
            <person name="Choi B."/>
        </authorList>
    </citation>
    <scope>NUCLEOTIDE SEQUENCE [LARGE SCALE GENOMIC DNA]</scope>
    <source>
        <strain evidence="4 5">UMB0959</strain>
    </source>
</reference>
<dbReference type="InterPro" id="IPR039532">
    <property type="entry name" value="TetR_C_Firmicutes"/>
</dbReference>
<dbReference type="EMBL" id="CP136964">
    <property type="protein sequence ID" value="WOS95528.1"/>
    <property type="molecule type" value="Genomic_DNA"/>
</dbReference>
<dbReference type="RefSeq" id="WP_102167600.1">
    <property type="nucleotide sequence ID" value="NZ_CP136964.1"/>
</dbReference>
<dbReference type="Pfam" id="PF14278">
    <property type="entry name" value="TetR_C_8"/>
    <property type="match status" value="1"/>
</dbReference>
<evidence type="ECO:0000313" key="5">
    <source>
        <dbReference type="Proteomes" id="UP000243626"/>
    </source>
</evidence>
<dbReference type="PANTHER" id="PTHR43479">
    <property type="entry name" value="ACREF/ENVCD OPERON REPRESSOR-RELATED"/>
    <property type="match status" value="1"/>
</dbReference>
<dbReference type="KEGG" id="nmy:CJ229_005350"/>
<dbReference type="GO" id="GO:0003677">
    <property type="term" value="F:DNA binding"/>
    <property type="evidence" value="ECO:0007669"/>
    <property type="project" value="UniProtKB-UniRule"/>
</dbReference>
<feature type="DNA-binding region" description="H-T-H motif" evidence="2">
    <location>
        <begin position="34"/>
        <end position="53"/>
    </location>
</feature>
<dbReference type="PROSITE" id="PS50977">
    <property type="entry name" value="HTH_TETR_2"/>
    <property type="match status" value="1"/>
</dbReference>
<organism evidence="4 5">
    <name type="scientific">Nosocomiicoccus massiliensis</name>
    <dbReference type="NCBI Taxonomy" id="1232430"/>
    <lineage>
        <taxon>Bacteria</taxon>
        <taxon>Bacillati</taxon>
        <taxon>Bacillota</taxon>
        <taxon>Bacilli</taxon>
        <taxon>Bacillales</taxon>
        <taxon>Staphylococcaceae</taxon>
        <taxon>Nosocomiicoccus</taxon>
    </lineage>
</organism>
<evidence type="ECO:0000259" key="3">
    <source>
        <dbReference type="PROSITE" id="PS50977"/>
    </source>
</evidence>
<dbReference type="Proteomes" id="UP000243626">
    <property type="component" value="Chromosome"/>
</dbReference>
<dbReference type="SUPFAM" id="SSF46689">
    <property type="entry name" value="Homeodomain-like"/>
    <property type="match status" value="1"/>
</dbReference>